<reference evidence="2" key="1">
    <citation type="submission" date="2022-03" db="EMBL/GenBank/DDBJ databases">
        <authorList>
            <person name="Lindestad O."/>
        </authorList>
    </citation>
    <scope>NUCLEOTIDE SEQUENCE</scope>
</reference>
<name>A0A8S4QWK6_9NEOP</name>
<protein>
    <submittedName>
        <fullName evidence="2">Jg16080 protein</fullName>
    </submittedName>
</protein>
<organism evidence="2 3">
    <name type="scientific">Pararge aegeria aegeria</name>
    <dbReference type="NCBI Taxonomy" id="348720"/>
    <lineage>
        <taxon>Eukaryota</taxon>
        <taxon>Metazoa</taxon>
        <taxon>Ecdysozoa</taxon>
        <taxon>Arthropoda</taxon>
        <taxon>Hexapoda</taxon>
        <taxon>Insecta</taxon>
        <taxon>Pterygota</taxon>
        <taxon>Neoptera</taxon>
        <taxon>Endopterygota</taxon>
        <taxon>Lepidoptera</taxon>
        <taxon>Glossata</taxon>
        <taxon>Ditrysia</taxon>
        <taxon>Papilionoidea</taxon>
        <taxon>Nymphalidae</taxon>
        <taxon>Satyrinae</taxon>
        <taxon>Satyrini</taxon>
        <taxon>Parargina</taxon>
        <taxon>Pararge</taxon>
    </lineage>
</organism>
<dbReference type="Proteomes" id="UP000838756">
    <property type="component" value="Unassembled WGS sequence"/>
</dbReference>
<feature type="region of interest" description="Disordered" evidence="1">
    <location>
        <begin position="1"/>
        <end position="29"/>
    </location>
</feature>
<feature type="region of interest" description="Disordered" evidence="1">
    <location>
        <begin position="48"/>
        <end position="85"/>
    </location>
</feature>
<evidence type="ECO:0000313" key="3">
    <source>
        <dbReference type="Proteomes" id="UP000838756"/>
    </source>
</evidence>
<gene>
    <name evidence="2" type="primary">jg16080</name>
    <name evidence="2" type="ORF">PAEG_LOCUS5783</name>
</gene>
<comment type="caution">
    <text evidence="2">The sequence shown here is derived from an EMBL/GenBank/DDBJ whole genome shotgun (WGS) entry which is preliminary data.</text>
</comment>
<evidence type="ECO:0000256" key="1">
    <source>
        <dbReference type="SAM" id="MobiDB-lite"/>
    </source>
</evidence>
<sequence length="139" mass="15604">MQWRSRTTRSSPWLLSNTPSSTRRPGRPANFLERARLAGVIQRGAASLAIRTTDGPRPTKCGKGPGTEEEEEDVGRVVSSHCRSLSTDKNRENWEYGILFSGKSRVRLPAGAIRDLKFSILFWFSPVRGYGRGLLPPYR</sequence>
<keyword evidence="3" id="KW-1185">Reference proteome</keyword>
<proteinExistence type="predicted"/>
<evidence type="ECO:0000313" key="2">
    <source>
        <dbReference type="EMBL" id="CAH2217907.1"/>
    </source>
</evidence>
<accession>A0A8S4QWK6</accession>
<feature type="compositionally biased region" description="Polar residues" evidence="1">
    <location>
        <begin position="1"/>
        <end position="23"/>
    </location>
</feature>
<dbReference type="AlphaFoldDB" id="A0A8S4QWK6"/>
<dbReference type="EMBL" id="CAKXAJ010018768">
    <property type="protein sequence ID" value="CAH2217907.1"/>
    <property type="molecule type" value="Genomic_DNA"/>
</dbReference>